<reference evidence="2 3" key="1">
    <citation type="journal article" date="2020" name="Biotechnol. Biofuels">
        <title>New insights from the biogas microbiome by comprehensive genome-resolved metagenomics of nearly 1600 species originating from multiple anaerobic digesters.</title>
        <authorList>
            <person name="Campanaro S."/>
            <person name="Treu L."/>
            <person name="Rodriguez-R L.M."/>
            <person name="Kovalovszki A."/>
            <person name="Ziels R.M."/>
            <person name="Maus I."/>
            <person name="Zhu X."/>
            <person name="Kougias P.G."/>
            <person name="Basile A."/>
            <person name="Luo G."/>
            <person name="Schluter A."/>
            <person name="Konstantinidis K.T."/>
            <person name="Angelidaki I."/>
        </authorList>
    </citation>
    <scope>NUCLEOTIDE SEQUENCE [LARGE SCALE GENOMIC DNA]</scope>
    <source>
        <strain evidence="2">AS27yjCOA_165</strain>
    </source>
</reference>
<sequence>MTVFTREHPVYNVIVLDLPPGGFTYRPGTWTAVSDIRGNLKGGITTEPTYHSPGKWELGDMAANETVTLTYVADISTSQQSGEYKDIAWTEGTFADDPESQRVLGNDGTGFFVGTAAAIDIEDDPKVKVKTQTKTKEVEEVLGISTTLPATGANNLWGYTVAGTFGLGALLLILGVYLGKKHVKE</sequence>
<proteinExistence type="predicted"/>
<evidence type="ECO:0000313" key="3">
    <source>
        <dbReference type="Proteomes" id="UP000526033"/>
    </source>
</evidence>
<gene>
    <name evidence="2" type="ORF">GYA27_02925</name>
</gene>
<evidence type="ECO:0000313" key="2">
    <source>
        <dbReference type="EMBL" id="NMB70130.1"/>
    </source>
</evidence>
<keyword evidence="1" id="KW-1133">Transmembrane helix</keyword>
<name>A0A7X9DKE9_UNCKA</name>
<organism evidence="2 3">
    <name type="scientific">candidate division WWE3 bacterium</name>
    <dbReference type="NCBI Taxonomy" id="2053526"/>
    <lineage>
        <taxon>Bacteria</taxon>
        <taxon>Katanobacteria</taxon>
    </lineage>
</organism>
<dbReference type="AlphaFoldDB" id="A0A7X9DKE9"/>
<dbReference type="EMBL" id="JAAZNL010000031">
    <property type="protein sequence ID" value="NMB70130.1"/>
    <property type="molecule type" value="Genomic_DNA"/>
</dbReference>
<protein>
    <submittedName>
        <fullName evidence="2">LPXTG cell wall anchor domain-containing protein</fullName>
    </submittedName>
</protein>
<dbReference type="NCBIfam" id="TIGR01167">
    <property type="entry name" value="LPXTG_anchor"/>
    <property type="match status" value="1"/>
</dbReference>
<comment type="caution">
    <text evidence="2">The sequence shown here is derived from an EMBL/GenBank/DDBJ whole genome shotgun (WGS) entry which is preliminary data.</text>
</comment>
<dbReference type="Proteomes" id="UP000526033">
    <property type="component" value="Unassembled WGS sequence"/>
</dbReference>
<keyword evidence="1" id="KW-0812">Transmembrane</keyword>
<feature type="transmembrane region" description="Helical" evidence="1">
    <location>
        <begin position="156"/>
        <end position="179"/>
    </location>
</feature>
<evidence type="ECO:0000256" key="1">
    <source>
        <dbReference type="SAM" id="Phobius"/>
    </source>
</evidence>
<accession>A0A7X9DKE9</accession>
<keyword evidence="1" id="KW-0472">Membrane</keyword>